<sequence length="255" mass="29574">MTTLYTLVFEHHSSVLTGYVQNFIFNLGLNIRNIMTILQYVPELTSHQALICTIVFQFIFKLLPQGIYDRKHNIATALHEINKLSVIVFYVLFKSVICRQFLVVVYNNYQFEFICLTNIFVAVADILLAARNHYLQYTSNCVAALPSSEVIVIFVTYVLVAAFSKQTSQQFEGEFKIVGNLVNFKIQYTNFIRDIFIAIVARVLKEIEIPIQTSEKIVLGTELFNQVSYTIFGIQMWDVYTELFVKIFNRLQKQE</sequence>
<dbReference type="Proteomes" id="UP001642409">
    <property type="component" value="Unassembled WGS sequence"/>
</dbReference>
<reference evidence="4 6" key="2">
    <citation type="submission" date="2024-07" db="EMBL/GenBank/DDBJ databases">
        <authorList>
            <person name="Akdeniz Z."/>
        </authorList>
    </citation>
    <scope>NUCLEOTIDE SEQUENCE [LARGE SCALE GENOMIC DNA]</scope>
</reference>
<feature type="transmembrane region" description="Helical" evidence="1">
    <location>
        <begin position="111"/>
        <end position="130"/>
    </location>
</feature>
<keyword evidence="6" id="KW-1185">Reference proteome</keyword>
<keyword evidence="1" id="KW-0812">Transmembrane</keyword>
<dbReference type="EMBL" id="CATOUU010001120">
    <property type="protein sequence ID" value="CAI9973342.1"/>
    <property type="molecule type" value="Genomic_DNA"/>
</dbReference>
<dbReference type="EMBL" id="CAXDID020000425">
    <property type="protein sequence ID" value="CAL6090195.1"/>
    <property type="molecule type" value="Genomic_DNA"/>
</dbReference>
<feature type="transmembrane region" description="Helical" evidence="1">
    <location>
        <begin position="142"/>
        <end position="163"/>
    </location>
</feature>
<name>A0AA86PRX2_9EUKA</name>
<evidence type="ECO:0000313" key="3">
    <source>
        <dbReference type="EMBL" id="CAI9973342.1"/>
    </source>
</evidence>
<evidence type="ECO:0000313" key="2">
    <source>
        <dbReference type="EMBL" id="CAI9943641.1"/>
    </source>
</evidence>
<evidence type="ECO:0000313" key="4">
    <source>
        <dbReference type="EMBL" id="CAL6090195.1"/>
    </source>
</evidence>
<dbReference type="EMBL" id="CATOUU010000717">
    <property type="protein sequence ID" value="CAI9943641.1"/>
    <property type="molecule type" value="Genomic_DNA"/>
</dbReference>
<organism evidence="2">
    <name type="scientific">Hexamita inflata</name>
    <dbReference type="NCBI Taxonomy" id="28002"/>
    <lineage>
        <taxon>Eukaryota</taxon>
        <taxon>Metamonada</taxon>
        <taxon>Diplomonadida</taxon>
        <taxon>Hexamitidae</taxon>
        <taxon>Hexamitinae</taxon>
        <taxon>Hexamita</taxon>
    </lineage>
</organism>
<comment type="caution">
    <text evidence="2">The sequence shown here is derived from an EMBL/GenBank/DDBJ whole genome shotgun (WGS) entry which is preliminary data.</text>
</comment>
<reference evidence="2" key="1">
    <citation type="submission" date="2023-06" db="EMBL/GenBank/DDBJ databases">
        <authorList>
            <person name="Kurt Z."/>
        </authorList>
    </citation>
    <scope>NUCLEOTIDE SEQUENCE</scope>
</reference>
<evidence type="ECO:0000256" key="1">
    <source>
        <dbReference type="SAM" id="Phobius"/>
    </source>
</evidence>
<dbReference type="EMBL" id="CAXDID020000438">
    <property type="protein sequence ID" value="CAL6091771.1"/>
    <property type="molecule type" value="Genomic_DNA"/>
</dbReference>
<keyword evidence="1" id="KW-1133">Transmembrane helix</keyword>
<protein>
    <submittedName>
        <fullName evidence="4">Hypothetical_protein</fullName>
    </submittedName>
</protein>
<dbReference type="AlphaFoldDB" id="A0AA86PRX2"/>
<keyword evidence="1" id="KW-0472">Membrane</keyword>
<proteinExistence type="predicted"/>
<feature type="transmembrane region" description="Helical" evidence="1">
    <location>
        <begin position="45"/>
        <end position="63"/>
    </location>
</feature>
<evidence type="ECO:0000313" key="6">
    <source>
        <dbReference type="Proteomes" id="UP001642409"/>
    </source>
</evidence>
<evidence type="ECO:0000313" key="5">
    <source>
        <dbReference type="EMBL" id="CAL6091771.1"/>
    </source>
</evidence>
<gene>
    <name evidence="2" type="ORF">HINF_LOCUS31286</name>
    <name evidence="3" type="ORF">HINF_LOCUS60987</name>
    <name evidence="4" type="ORF">HINF_LOCUS65195</name>
    <name evidence="5" type="ORF">HINF_LOCUS65947</name>
</gene>
<accession>A0AA86PRX2</accession>
<feature type="transmembrane region" description="Helical" evidence="1">
    <location>
        <begin position="84"/>
        <end position="105"/>
    </location>
</feature>